<sequence length="456" mass="50622">MITTLKYRPFVPGIRRKVRIITFSIAGILVLFGMMCSAYVQSHQYQMQLEHSYQRALDDLGDYMNSIDVSLNKGMYAGTASQFDTLATELWMDSSGAKSSLGQLPMGGMNLEKTNRFIAQVGDFSMALSRKVEEGQAITEEEHENMEALAGYAKKLSELITSIRQEINDGNMSMEQMQESLKNLQEPEGEPTINSGFLDFEEQFTDYPTLIYDGPFSDHIQQKEAKWLKGREEIDRGAARGRASQFTGESTMDLKDAGEESGAIPSYNFTTDTLTVNVTKQGGYCSWLLNSREIGMPTLDAQGAIEKAKQYLEDHGITSMEESYYSTSGGICTINFAYQQGSVTCYTDLIKVGVALDDGQVVMFDARGYLMNHQDRALESASLTKEQAQEKLSSYLTVQSAGVALIPTDAGSENLCYEFMCKGKNDQKVLVYVNCQTGEEEQILILLETEGGILTI</sequence>
<keyword evidence="1" id="KW-1133">Transmembrane helix</keyword>
<protein>
    <submittedName>
        <fullName evidence="4">Germination protein YpeB</fullName>
    </submittedName>
</protein>
<feature type="transmembrane region" description="Helical" evidence="1">
    <location>
        <begin position="20"/>
        <end position="40"/>
    </location>
</feature>
<dbReference type="EMBL" id="AP023321">
    <property type="protein sequence ID" value="BCI59408.1"/>
    <property type="molecule type" value="Genomic_DNA"/>
</dbReference>
<keyword evidence="1" id="KW-0472">Membrane</keyword>
<gene>
    <name evidence="4" type="ORF">C12CBH8_00470</name>
</gene>
<proteinExistence type="predicted"/>
<name>A0A7I8CY75_9FIRM</name>
<feature type="domain" description="Sporulation protein YpeB PepSY1 and PepSY2" evidence="2">
    <location>
        <begin position="193"/>
        <end position="378"/>
    </location>
</feature>
<accession>A0A7I8CY75</accession>
<keyword evidence="5" id="KW-1185">Reference proteome</keyword>
<dbReference type="GO" id="GO:0009847">
    <property type="term" value="P:spore germination"/>
    <property type="evidence" value="ECO:0007669"/>
    <property type="project" value="InterPro"/>
</dbReference>
<dbReference type="InterPro" id="IPR048402">
    <property type="entry name" value="YpeB_N"/>
</dbReference>
<dbReference type="KEGG" id="sman:C12CBH8_00470"/>
<dbReference type="RefSeq" id="WP_215533319.1">
    <property type="nucleotide sequence ID" value="NZ_AP023321.1"/>
</dbReference>
<dbReference type="Proteomes" id="UP000593890">
    <property type="component" value="Chromosome"/>
</dbReference>
<keyword evidence="1" id="KW-0812">Transmembrane</keyword>
<dbReference type="NCBIfam" id="TIGR02889">
    <property type="entry name" value="spore_YpeB"/>
    <property type="match status" value="1"/>
</dbReference>
<evidence type="ECO:0000313" key="4">
    <source>
        <dbReference type="EMBL" id="BCI59408.1"/>
    </source>
</evidence>
<dbReference type="Pfam" id="PF20769">
    <property type="entry name" value="YPEB_N"/>
    <property type="match status" value="1"/>
</dbReference>
<reference evidence="5" key="1">
    <citation type="submission" date="2020-07" db="EMBL/GenBank/DDBJ databases">
        <title>Complete genome sequencing of Clostridia bacterium strain 12CBH8.</title>
        <authorList>
            <person name="Sakamoto M."/>
            <person name="Murakami T."/>
            <person name="Mori H."/>
        </authorList>
    </citation>
    <scope>NUCLEOTIDE SEQUENCE [LARGE SCALE GENOMIC DNA]</scope>
    <source>
        <strain evidence="5">12CBH8</strain>
    </source>
</reference>
<evidence type="ECO:0000259" key="2">
    <source>
        <dbReference type="Pfam" id="PF14620"/>
    </source>
</evidence>
<organism evidence="4 5">
    <name type="scientific">Solibaculum mannosilyticum</name>
    <dbReference type="NCBI Taxonomy" id="2780922"/>
    <lineage>
        <taxon>Bacteria</taxon>
        <taxon>Bacillati</taxon>
        <taxon>Bacillota</taxon>
        <taxon>Clostridia</taxon>
        <taxon>Eubacteriales</taxon>
        <taxon>Oscillospiraceae</taxon>
        <taxon>Solibaculum</taxon>
    </lineage>
</organism>
<evidence type="ECO:0000259" key="3">
    <source>
        <dbReference type="Pfam" id="PF20769"/>
    </source>
</evidence>
<evidence type="ECO:0000256" key="1">
    <source>
        <dbReference type="SAM" id="Phobius"/>
    </source>
</evidence>
<feature type="domain" description="Sporulation protein YpeB N-terminal" evidence="3">
    <location>
        <begin position="42"/>
        <end position="174"/>
    </location>
</feature>
<dbReference type="Pfam" id="PF14620">
    <property type="entry name" value="YPEB_PepSY1-2"/>
    <property type="match status" value="1"/>
</dbReference>
<dbReference type="AlphaFoldDB" id="A0A7I8CY75"/>
<evidence type="ECO:0000313" key="5">
    <source>
        <dbReference type="Proteomes" id="UP000593890"/>
    </source>
</evidence>
<dbReference type="InterPro" id="IPR014239">
    <property type="entry name" value="YpeB_PepSY1-2"/>
</dbReference>